<dbReference type="InterPro" id="IPR036864">
    <property type="entry name" value="Zn2-C6_fun-type_DNA-bd_sf"/>
</dbReference>
<dbReference type="PANTHER" id="PTHR47256:SF1">
    <property type="entry name" value="ZN(II)2CYS6 TRANSCRIPTION FACTOR (EUROFUNG)"/>
    <property type="match status" value="1"/>
</dbReference>
<organism evidence="5 6">
    <name type="scientific">Echria macrotheca</name>
    <dbReference type="NCBI Taxonomy" id="438768"/>
    <lineage>
        <taxon>Eukaryota</taxon>
        <taxon>Fungi</taxon>
        <taxon>Dikarya</taxon>
        <taxon>Ascomycota</taxon>
        <taxon>Pezizomycotina</taxon>
        <taxon>Sordariomycetes</taxon>
        <taxon>Sordariomycetidae</taxon>
        <taxon>Sordariales</taxon>
        <taxon>Schizotheciaceae</taxon>
        <taxon>Echria</taxon>
    </lineage>
</organism>
<dbReference type="GO" id="GO:0008270">
    <property type="term" value="F:zinc ion binding"/>
    <property type="evidence" value="ECO:0007669"/>
    <property type="project" value="InterPro"/>
</dbReference>
<evidence type="ECO:0000256" key="1">
    <source>
        <dbReference type="ARBA" id="ARBA00022723"/>
    </source>
</evidence>
<evidence type="ECO:0000256" key="3">
    <source>
        <dbReference type="SAM" id="MobiDB-lite"/>
    </source>
</evidence>
<dbReference type="InterPro" id="IPR001138">
    <property type="entry name" value="Zn2Cys6_DnaBD"/>
</dbReference>
<feature type="region of interest" description="Disordered" evidence="3">
    <location>
        <begin position="1"/>
        <end position="30"/>
    </location>
</feature>
<dbReference type="PROSITE" id="PS50048">
    <property type="entry name" value="ZN2_CY6_FUNGAL_2"/>
    <property type="match status" value="1"/>
</dbReference>
<dbReference type="AlphaFoldDB" id="A0AAJ0F757"/>
<keyword evidence="6" id="KW-1185">Reference proteome</keyword>
<name>A0AAJ0F757_9PEZI</name>
<evidence type="ECO:0000256" key="2">
    <source>
        <dbReference type="ARBA" id="ARBA00023242"/>
    </source>
</evidence>
<reference evidence="5" key="1">
    <citation type="submission" date="2023-06" db="EMBL/GenBank/DDBJ databases">
        <title>Genome-scale phylogeny and comparative genomics of the fungal order Sordariales.</title>
        <authorList>
            <consortium name="Lawrence Berkeley National Laboratory"/>
            <person name="Hensen N."/>
            <person name="Bonometti L."/>
            <person name="Westerberg I."/>
            <person name="Brannstrom I.O."/>
            <person name="Guillou S."/>
            <person name="Cros-Aarteil S."/>
            <person name="Calhoun S."/>
            <person name="Haridas S."/>
            <person name="Kuo A."/>
            <person name="Mondo S."/>
            <person name="Pangilinan J."/>
            <person name="Riley R."/>
            <person name="Labutti K."/>
            <person name="Andreopoulos B."/>
            <person name="Lipzen A."/>
            <person name="Chen C."/>
            <person name="Yanf M."/>
            <person name="Daum C."/>
            <person name="Ng V."/>
            <person name="Clum A."/>
            <person name="Steindorff A."/>
            <person name="Ohm R."/>
            <person name="Martin F."/>
            <person name="Silar P."/>
            <person name="Natvig D."/>
            <person name="Lalanne C."/>
            <person name="Gautier V."/>
            <person name="Ament-Velasquez S.L."/>
            <person name="Kruys A."/>
            <person name="Hutchinson M.I."/>
            <person name="Powell A.J."/>
            <person name="Barry K."/>
            <person name="Miller A.N."/>
            <person name="Grigoriev I.V."/>
            <person name="Debuchy R."/>
            <person name="Gladieux P."/>
            <person name="Thoren M.H."/>
            <person name="Johannesson H."/>
        </authorList>
    </citation>
    <scope>NUCLEOTIDE SEQUENCE</scope>
    <source>
        <strain evidence="5">PSN4</strain>
    </source>
</reference>
<dbReference type="Pfam" id="PF04082">
    <property type="entry name" value="Fungal_trans"/>
    <property type="match status" value="1"/>
</dbReference>
<dbReference type="EMBL" id="MU839832">
    <property type="protein sequence ID" value="KAK1756402.1"/>
    <property type="molecule type" value="Genomic_DNA"/>
</dbReference>
<proteinExistence type="predicted"/>
<dbReference type="Proteomes" id="UP001239445">
    <property type="component" value="Unassembled WGS sequence"/>
</dbReference>
<accession>A0AAJ0F757</accession>
<dbReference type="PROSITE" id="PS00463">
    <property type="entry name" value="ZN2_CY6_FUNGAL_1"/>
    <property type="match status" value="1"/>
</dbReference>
<dbReference type="CDD" id="cd00067">
    <property type="entry name" value="GAL4"/>
    <property type="match status" value="1"/>
</dbReference>
<gene>
    <name evidence="5" type="ORF">QBC47DRAFT_379888</name>
</gene>
<keyword evidence="2" id="KW-0539">Nucleus</keyword>
<dbReference type="InterPro" id="IPR007219">
    <property type="entry name" value="XnlR_reg_dom"/>
</dbReference>
<dbReference type="Pfam" id="PF00172">
    <property type="entry name" value="Zn_clus"/>
    <property type="match status" value="1"/>
</dbReference>
<comment type="caution">
    <text evidence="5">The sequence shown here is derived from an EMBL/GenBank/DDBJ whole genome shotgun (WGS) entry which is preliminary data.</text>
</comment>
<sequence length="696" mass="79847">MRPLLPAQRADPSIPAVVGSSSRSGPPKRISHVPSACLACRKRKTKCSGVRPRCSACVGRKSECRYEAAVEETTAQAVKRKYRELKDAKSASEKLVDALQFRPEAESLAIYKRLRMGDDTETIMRHVEYGDVLLQVALAPEARYRYVFPFCSDMPQYLYKPWNPYLHSLLFEWTAIKTHTGELRQQPTRIQDETAAAIKDPYLKPFHAAEVVDARLELAEPSKWTTVSTDDRLMRKLLASYLRQDYSYLTMFHKDHFLDDMAKMRKQFCSSLLVNAVLAIACAYCRSLPDRDDYENPHTLGYRFLAEARRLWDEDDTSRITSIQAALFLNFVYDMCTLDKVGLAFEERAAKMAEDLQLFKALPEIRSRRQRSARAITAWALFNWQSTMCFHFFRPPLIAEPPEWELPDPAQNPELYGELWLRYPLNATLFPVHFGHVFKARSELCVILNDANKLLFPKAETKFTAKDVVELYMRFTKWHAKLPDVLKPRNIVLTSHLKLHIQYYYILIQLLKTLEVLGGSKDAESATSSFTTPYEEIITEAKGCFETLLRMYYLRHGFEHLDPYLAPFLSTQGFMAIQGTGTDEKCPDIPSRRSTMALIVKAIHDQSQSMKLSKIVFRLMRDSMSQEDRDLVSQFAGLGIAWEKQDTRKLETRSEWPVKVSSAADDPESKKLGVLMKHYREDDNDGTAGDLSGDDV</sequence>
<dbReference type="InterPro" id="IPR053187">
    <property type="entry name" value="Notoamide_regulator"/>
</dbReference>
<evidence type="ECO:0000313" key="5">
    <source>
        <dbReference type="EMBL" id="KAK1756402.1"/>
    </source>
</evidence>
<dbReference type="GO" id="GO:0006351">
    <property type="term" value="P:DNA-templated transcription"/>
    <property type="evidence" value="ECO:0007669"/>
    <property type="project" value="InterPro"/>
</dbReference>
<protein>
    <recommendedName>
        <fullName evidence="4">Zn(2)-C6 fungal-type domain-containing protein</fullName>
    </recommendedName>
</protein>
<evidence type="ECO:0000259" key="4">
    <source>
        <dbReference type="PROSITE" id="PS50048"/>
    </source>
</evidence>
<dbReference type="GO" id="GO:0003677">
    <property type="term" value="F:DNA binding"/>
    <property type="evidence" value="ECO:0007669"/>
    <property type="project" value="InterPro"/>
</dbReference>
<dbReference type="SUPFAM" id="SSF57701">
    <property type="entry name" value="Zn2/Cys6 DNA-binding domain"/>
    <property type="match status" value="1"/>
</dbReference>
<dbReference type="SMART" id="SM00066">
    <property type="entry name" value="GAL4"/>
    <property type="match status" value="1"/>
</dbReference>
<dbReference type="GO" id="GO:0000981">
    <property type="term" value="F:DNA-binding transcription factor activity, RNA polymerase II-specific"/>
    <property type="evidence" value="ECO:0007669"/>
    <property type="project" value="InterPro"/>
</dbReference>
<dbReference type="Gene3D" id="4.10.240.10">
    <property type="entry name" value="Zn(2)-C6 fungal-type DNA-binding domain"/>
    <property type="match status" value="1"/>
</dbReference>
<dbReference type="PANTHER" id="PTHR47256">
    <property type="entry name" value="ZN(II)2CYS6 TRANSCRIPTION FACTOR (EUROFUNG)-RELATED"/>
    <property type="match status" value="1"/>
</dbReference>
<feature type="domain" description="Zn(2)-C6 fungal-type" evidence="4">
    <location>
        <begin position="36"/>
        <end position="66"/>
    </location>
</feature>
<keyword evidence="1" id="KW-0479">Metal-binding</keyword>
<dbReference type="CDD" id="cd12148">
    <property type="entry name" value="fungal_TF_MHR"/>
    <property type="match status" value="1"/>
</dbReference>
<evidence type="ECO:0000313" key="6">
    <source>
        <dbReference type="Proteomes" id="UP001239445"/>
    </source>
</evidence>